<dbReference type="CDD" id="cd00118">
    <property type="entry name" value="LysM"/>
    <property type="match status" value="1"/>
</dbReference>
<gene>
    <name evidence="2" type="ORF">SeLEV6574_g06283</name>
</gene>
<feature type="domain" description="LysM" evidence="1">
    <location>
        <begin position="83"/>
        <end position="127"/>
    </location>
</feature>
<comment type="caution">
    <text evidence="2">The sequence shown here is derived from an EMBL/GenBank/DDBJ whole genome shotgun (WGS) entry which is preliminary data.</text>
</comment>
<dbReference type="Gene3D" id="3.10.350.10">
    <property type="entry name" value="LysM domain"/>
    <property type="match status" value="1"/>
</dbReference>
<dbReference type="PANTHER" id="PTHR20932">
    <property type="entry name" value="LYSM AND PUTATIVE PEPTIDOGLYCAN-BINDING DOMAIN-CONTAINING PROTEIN"/>
    <property type="match status" value="1"/>
</dbReference>
<dbReference type="SMART" id="SM00257">
    <property type="entry name" value="LysM"/>
    <property type="match status" value="1"/>
</dbReference>
<dbReference type="VEuPathDB" id="FungiDB:SeMB42_g00744"/>
<dbReference type="EMBL" id="QEAM01000344">
    <property type="protein sequence ID" value="TPX41041.1"/>
    <property type="molecule type" value="Genomic_DNA"/>
</dbReference>
<dbReference type="OrthoDB" id="2161632at2759"/>
<dbReference type="InterPro" id="IPR036779">
    <property type="entry name" value="LysM_dom_sf"/>
</dbReference>
<protein>
    <recommendedName>
        <fullName evidence="1">LysM domain-containing protein</fullName>
    </recommendedName>
</protein>
<name>A0A507CPI4_9FUNG</name>
<evidence type="ECO:0000259" key="1">
    <source>
        <dbReference type="PROSITE" id="PS51782"/>
    </source>
</evidence>
<dbReference type="SUPFAM" id="SSF54106">
    <property type="entry name" value="LysM domain"/>
    <property type="match status" value="1"/>
</dbReference>
<dbReference type="PANTHER" id="PTHR20932:SF8">
    <property type="entry name" value="LD22649P"/>
    <property type="match status" value="1"/>
</dbReference>
<dbReference type="PROSITE" id="PS51782">
    <property type="entry name" value="LYSM"/>
    <property type="match status" value="1"/>
</dbReference>
<proteinExistence type="predicted"/>
<evidence type="ECO:0000313" key="3">
    <source>
        <dbReference type="Proteomes" id="UP000320475"/>
    </source>
</evidence>
<dbReference type="InterPro" id="IPR018392">
    <property type="entry name" value="LysM"/>
</dbReference>
<sequence>MDVPPLTPSAIATTEWISVTSSPLAGTDPLRLVALDPLSSNHNLHQAASQVPSSAASAPTQFSARLAAALKTEMASLDRPRPKTHQVTAHDTVESIAVKYGVSASDLKRINKIYDPSHIIVKSSVVIPSVQKRSSSGDSIHRKLRVWSASELLLRLEEDIPAISETLESMDVAATIRTSQSYRQLEPLKAMTLIDSPTCRVVFRPPLLTQTAATEITIELTPLVHLLPAHEQKRQVERVREYVRRARSACEARGQRLGLRGSIGSDWTGFWKQTPIWVGLVMVADAESAAHWPSF</sequence>
<organism evidence="2 3">
    <name type="scientific">Synchytrium endobioticum</name>
    <dbReference type="NCBI Taxonomy" id="286115"/>
    <lineage>
        <taxon>Eukaryota</taxon>
        <taxon>Fungi</taxon>
        <taxon>Fungi incertae sedis</taxon>
        <taxon>Chytridiomycota</taxon>
        <taxon>Chytridiomycota incertae sedis</taxon>
        <taxon>Chytridiomycetes</taxon>
        <taxon>Synchytriales</taxon>
        <taxon>Synchytriaceae</taxon>
        <taxon>Synchytrium</taxon>
    </lineage>
</organism>
<accession>A0A507CPI4</accession>
<dbReference type="Pfam" id="PF01476">
    <property type="entry name" value="LysM"/>
    <property type="match status" value="1"/>
</dbReference>
<dbReference type="InterPro" id="IPR045030">
    <property type="entry name" value="LYSM1-4"/>
</dbReference>
<evidence type="ECO:0000313" key="2">
    <source>
        <dbReference type="EMBL" id="TPX41041.1"/>
    </source>
</evidence>
<dbReference type="Proteomes" id="UP000320475">
    <property type="component" value="Unassembled WGS sequence"/>
</dbReference>
<dbReference type="AlphaFoldDB" id="A0A507CPI4"/>
<reference evidence="2 3" key="1">
    <citation type="journal article" date="2019" name="Sci. Rep.">
        <title>Comparative genomics of chytrid fungi reveal insights into the obligate biotrophic and pathogenic lifestyle of Synchytrium endobioticum.</title>
        <authorList>
            <person name="van de Vossenberg B.T.L.H."/>
            <person name="Warris S."/>
            <person name="Nguyen H.D.T."/>
            <person name="van Gent-Pelzer M.P.E."/>
            <person name="Joly D.L."/>
            <person name="van de Geest H.C."/>
            <person name="Bonants P.J.M."/>
            <person name="Smith D.S."/>
            <person name="Levesque C.A."/>
            <person name="van der Lee T.A.J."/>
        </authorList>
    </citation>
    <scope>NUCLEOTIDE SEQUENCE [LARGE SCALE GENOMIC DNA]</scope>
    <source>
        <strain evidence="2 3">LEV6574</strain>
    </source>
</reference>